<dbReference type="SUPFAM" id="SSF52096">
    <property type="entry name" value="ClpP/crotonase"/>
    <property type="match status" value="1"/>
</dbReference>
<proteinExistence type="predicted"/>
<evidence type="ECO:0000313" key="1">
    <source>
        <dbReference type="EMBL" id="CRK85108.1"/>
    </source>
</evidence>
<accession>A0A0U1P4K4</accession>
<organism evidence="1 2">
    <name type="scientific">Neobacillus massiliamazoniensis</name>
    <dbReference type="NCBI Taxonomy" id="1499688"/>
    <lineage>
        <taxon>Bacteria</taxon>
        <taxon>Bacillati</taxon>
        <taxon>Bacillota</taxon>
        <taxon>Bacilli</taxon>
        <taxon>Bacillales</taxon>
        <taxon>Bacillaceae</taxon>
        <taxon>Neobacillus</taxon>
    </lineage>
</organism>
<dbReference type="AlphaFoldDB" id="A0A0U1P4K4"/>
<gene>
    <name evidence="1" type="ORF">BN000_05168</name>
</gene>
<dbReference type="InterPro" id="IPR029045">
    <property type="entry name" value="ClpP/crotonase-like_dom_sf"/>
</dbReference>
<dbReference type="Proteomes" id="UP000199087">
    <property type="component" value="Unassembled WGS sequence"/>
</dbReference>
<name>A0A0U1P4K4_9BACI</name>
<reference evidence="2" key="1">
    <citation type="submission" date="2015-05" db="EMBL/GenBank/DDBJ databases">
        <authorList>
            <person name="Urmite Genomes"/>
        </authorList>
    </citation>
    <scope>NUCLEOTIDE SEQUENCE [LARGE SCALE GENOMIC DNA]</scope>
    <source>
        <strain evidence="2">LF1</strain>
    </source>
</reference>
<dbReference type="STRING" id="1499688.BN000_05168"/>
<sequence length="88" mass="10019">MGPVAAVNAVYYNKIQAVTDPVERAALVQELRDKYRAGYDIIKLSGELVVDDLVIPSELRKELIRRYETFENKDFPLPAKKHSTILSK</sequence>
<dbReference type="Gene3D" id="3.90.226.10">
    <property type="entry name" value="2-enoyl-CoA Hydratase, Chain A, domain 1"/>
    <property type="match status" value="1"/>
</dbReference>
<evidence type="ECO:0000313" key="2">
    <source>
        <dbReference type="Proteomes" id="UP000199087"/>
    </source>
</evidence>
<dbReference type="EMBL" id="CVRB01000006">
    <property type="protein sequence ID" value="CRK85108.1"/>
    <property type="molecule type" value="Genomic_DNA"/>
</dbReference>
<protein>
    <submittedName>
        <fullName evidence="1">Propionyl-CoA carboxylase</fullName>
    </submittedName>
</protein>
<keyword evidence="2" id="KW-1185">Reference proteome</keyword>